<dbReference type="InterPro" id="IPR011944">
    <property type="entry name" value="Steroid_delta5-4_isomerase"/>
</dbReference>
<dbReference type="NCBIfam" id="TIGR02246">
    <property type="entry name" value="SgcJ/EcaC family oxidoreductase"/>
    <property type="match status" value="1"/>
</dbReference>
<evidence type="ECO:0000259" key="1">
    <source>
        <dbReference type="Pfam" id="PF14534"/>
    </source>
</evidence>
<evidence type="ECO:0000313" key="2">
    <source>
        <dbReference type="EMBL" id="XCB28251.1"/>
    </source>
</evidence>
<name>A0AAU7ZGX1_9BACT</name>
<proteinExistence type="predicted"/>
<dbReference type="InterPro" id="IPR032710">
    <property type="entry name" value="NTF2-like_dom_sf"/>
</dbReference>
<dbReference type="AlphaFoldDB" id="A0AAU7ZGX1"/>
<dbReference type="Gene3D" id="3.10.450.50">
    <property type="match status" value="1"/>
</dbReference>
<organism evidence="2">
    <name type="scientific">Tunturiibacter empetritectus</name>
    <dbReference type="NCBI Taxonomy" id="3069691"/>
    <lineage>
        <taxon>Bacteria</taxon>
        <taxon>Pseudomonadati</taxon>
        <taxon>Acidobacteriota</taxon>
        <taxon>Terriglobia</taxon>
        <taxon>Terriglobales</taxon>
        <taxon>Acidobacteriaceae</taxon>
        <taxon>Tunturiibacter</taxon>
    </lineage>
</organism>
<accession>A0AAU7ZGX1</accession>
<dbReference type="KEGG" id="temp:RBB75_07995"/>
<protein>
    <submittedName>
        <fullName evidence="2">SgcJ/EcaC family oxidoreductase</fullName>
    </submittedName>
</protein>
<gene>
    <name evidence="2" type="ORF">RBB75_07995</name>
</gene>
<sequence length="189" mass="20603">MFRSYGKVLVIINDKSTHQLRDAKMRIRNWIGALIMTLTFGTTGCSGVKAAEDTPQVAIEKMLAREQSAWNTGDSASYADEYTEDADFINIRGQVFTGKTAVQQQHAKIFAGPFKGSAIGIVLRKFAQISDLAVLIDTDQTVINFAGLPPGIVESSPGTLVTHFKYLAIKQTDGTWKFTSGQNTVALPN</sequence>
<dbReference type="SUPFAM" id="SSF54427">
    <property type="entry name" value="NTF2-like"/>
    <property type="match status" value="1"/>
</dbReference>
<reference evidence="2" key="1">
    <citation type="submission" date="2023-08" db="EMBL/GenBank/DDBJ databases">
        <authorList>
            <person name="Messyasz A."/>
            <person name="Mannisto M.K."/>
            <person name="Kerkhof L.J."/>
            <person name="Haggblom M."/>
        </authorList>
    </citation>
    <scope>NUCLEOTIDE SEQUENCE</scope>
    <source>
        <strain evidence="2">M8UP23</strain>
    </source>
</reference>
<reference evidence="2" key="2">
    <citation type="journal article" date="2024" name="Environ. Microbiol.">
        <title>Genome analysis and description of Tunturibacter gen. nov. expands the diversity of Terriglobia in tundra soils.</title>
        <authorList>
            <person name="Messyasz A."/>
            <person name="Mannisto M.K."/>
            <person name="Kerkhof L.J."/>
            <person name="Haggblom M.M."/>
        </authorList>
    </citation>
    <scope>NUCLEOTIDE SEQUENCE</scope>
    <source>
        <strain evidence="2">M8UP23</strain>
    </source>
</reference>
<dbReference type="Pfam" id="PF14534">
    <property type="entry name" value="DUF4440"/>
    <property type="match status" value="1"/>
</dbReference>
<feature type="domain" description="DUF4440" evidence="1">
    <location>
        <begin position="59"/>
        <end position="177"/>
    </location>
</feature>
<dbReference type="RefSeq" id="WP_353070126.1">
    <property type="nucleotide sequence ID" value="NZ_CP132932.1"/>
</dbReference>
<dbReference type="InterPro" id="IPR027843">
    <property type="entry name" value="DUF4440"/>
</dbReference>
<dbReference type="EMBL" id="CP132932">
    <property type="protein sequence ID" value="XCB28251.1"/>
    <property type="molecule type" value="Genomic_DNA"/>
</dbReference>